<reference evidence="1" key="1">
    <citation type="submission" date="2009-07" db="EMBL/GenBank/DDBJ databases">
        <authorList>
            <person name="Weinstock G."/>
            <person name="Sodergren E."/>
            <person name="Clifton S."/>
            <person name="Fulton L."/>
            <person name="Fulton B."/>
            <person name="Courtney L."/>
            <person name="Fronick C."/>
            <person name="Harrison M."/>
            <person name="Strong C."/>
            <person name="Farmer C."/>
            <person name="Delahaunty K."/>
            <person name="Markovic C."/>
            <person name="Hall O."/>
            <person name="Minx P."/>
            <person name="Tomlinson C."/>
            <person name="Mitreva M."/>
            <person name="Nelson J."/>
            <person name="Hou S."/>
            <person name="Wollam A."/>
            <person name="Pepin K.H."/>
            <person name="Johnson M."/>
            <person name="Bhonagiri V."/>
            <person name="Nash W.E."/>
            <person name="Warren W."/>
            <person name="Chinwalla A."/>
            <person name="Mardis E.R."/>
            <person name="Wilson R.K."/>
        </authorList>
    </citation>
    <scope>NUCLEOTIDE SEQUENCE [LARGE SCALE GENOMIC DNA]</scope>
    <source>
        <strain evidence="1">DSM 14469</strain>
    </source>
</reference>
<protein>
    <submittedName>
        <fullName evidence="1">Uncharacterized protein</fullName>
    </submittedName>
</protein>
<organism evidence="1 2">
    <name type="scientific">Marvinbryantia formatexigens DSM 14469</name>
    <dbReference type="NCBI Taxonomy" id="478749"/>
    <lineage>
        <taxon>Bacteria</taxon>
        <taxon>Bacillati</taxon>
        <taxon>Bacillota</taxon>
        <taxon>Clostridia</taxon>
        <taxon>Lachnospirales</taxon>
        <taxon>Lachnospiraceae</taxon>
        <taxon>Marvinbryantia</taxon>
    </lineage>
</organism>
<comment type="caution">
    <text evidence="1">The sequence shown here is derived from an EMBL/GenBank/DDBJ whole genome shotgun (WGS) entry which is preliminary data.</text>
</comment>
<name>C6LIU9_9FIRM</name>
<dbReference type="Proteomes" id="UP000005561">
    <property type="component" value="Unassembled WGS sequence"/>
</dbReference>
<dbReference type="AlphaFoldDB" id="C6LIU9"/>
<sequence length="68" mass="8129">MDYEKLLSDIGNTSKETMKKVIFELDQRHARQIKEMGMDEETTKEIVLMLKDRTFFEMLIINAFMSEH</sequence>
<evidence type="ECO:0000313" key="1">
    <source>
        <dbReference type="EMBL" id="EET59488.1"/>
    </source>
</evidence>
<evidence type="ECO:0000313" key="2">
    <source>
        <dbReference type="Proteomes" id="UP000005561"/>
    </source>
</evidence>
<dbReference type="EMBL" id="ACCL02000018">
    <property type="protein sequence ID" value="EET59488.1"/>
    <property type="molecule type" value="Genomic_DNA"/>
</dbReference>
<proteinExistence type="predicted"/>
<gene>
    <name evidence="1" type="ORF">BRYFOR_08579</name>
</gene>
<keyword evidence="2" id="KW-1185">Reference proteome</keyword>
<dbReference type="RefSeq" id="WP_006863348.1">
    <property type="nucleotide sequence ID" value="NZ_ACCL02000018.1"/>
</dbReference>
<dbReference type="STRING" id="168384.SAMN05660368_03012"/>
<accession>C6LIU9</accession>